<dbReference type="EMBL" id="FOVC01000001">
    <property type="protein sequence ID" value="SFM98097.1"/>
    <property type="molecule type" value="Genomic_DNA"/>
</dbReference>
<dbReference type="AlphaFoldDB" id="A0A1I4VA77"/>
<accession>A0A1I4VA77</accession>
<keyword evidence="2" id="KW-1185">Reference proteome</keyword>
<name>A0A1I4VA77_9GAMM</name>
<organism evidence="1 2">
    <name type="scientific">Izhakiella capsodis</name>
    <dbReference type="NCBI Taxonomy" id="1367852"/>
    <lineage>
        <taxon>Bacteria</taxon>
        <taxon>Pseudomonadati</taxon>
        <taxon>Pseudomonadota</taxon>
        <taxon>Gammaproteobacteria</taxon>
        <taxon>Enterobacterales</taxon>
        <taxon>Erwiniaceae</taxon>
        <taxon>Izhakiella</taxon>
    </lineage>
</organism>
<dbReference type="Proteomes" id="UP000242222">
    <property type="component" value="Unassembled WGS sequence"/>
</dbReference>
<gene>
    <name evidence="1" type="ORF">SAMN05216516_101642</name>
</gene>
<evidence type="ECO:0000313" key="1">
    <source>
        <dbReference type="EMBL" id="SFM98097.1"/>
    </source>
</evidence>
<reference evidence="2" key="1">
    <citation type="submission" date="2016-10" db="EMBL/GenBank/DDBJ databases">
        <authorList>
            <person name="Varghese N."/>
            <person name="Submissions S."/>
        </authorList>
    </citation>
    <scope>NUCLEOTIDE SEQUENCE [LARGE SCALE GENOMIC DNA]</scope>
    <source>
        <strain evidence="2">N6PO6</strain>
    </source>
</reference>
<dbReference type="OrthoDB" id="6631822at2"/>
<dbReference type="RefSeq" id="WP_143088782.1">
    <property type="nucleotide sequence ID" value="NZ_FOVC01000001.1"/>
</dbReference>
<protein>
    <submittedName>
        <fullName evidence="1">Uncharacterized protein</fullName>
    </submittedName>
</protein>
<proteinExistence type="predicted"/>
<evidence type="ECO:0000313" key="2">
    <source>
        <dbReference type="Proteomes" id="UP000242222"/>
    </source>
</evidence>
<sequence>MSVSTCQHRVSAGSHQNKLHDSIRRKSIRLIQGMRFDSSSTPDDIGRFGCDISKVTNSSEVINHASYQAVATPKSILVPLIMLLSQVRLTDSQCLSEKTAIISDKDSDLYPLIPLNPVSSNYSSIFDPAMYNRESIHRNSHVRLRRSLAEDHPTHSYPDFYKSIPADAKLKSEHFDSDRNIRYQDLSDKMKKNTYSYAIQFALQKIENDKQLNKKIRDMAYLTRIGSKKLIPVDLKGCKINNALFLPDSLNAKSGILISLNSEKLYNYVESGKDLPDDIREGMPYLASIPKIKFRDSNAPGTIDIYYESCDIFLNTMRQSEKFFNNYFNQDNSKPMSIEEISEYLTNIIEKDYLLKNKEIVNDSLILRAIAGAHIPVSEVSIAEKSYHLELTLDYLTPQNYLRSFARPFSILSGEMQLVSSSLKGETVQETDANVHQAEYIGSWVDVSVGAITSFTPVGFVVNSLQAAAEIAADVAEGKELDPLAVSALVVGSIPGGKIAAKVAKFTSIGGSAVKYGLMVSNKFLDLGILAESIKTALDTGEPLAIYQAFLTSGLSVSDSYHMTRNICEKYPSTEIIQHMDEPNLLEHLGMIQNNSPVYSLTVDMAVRSFMFGEEMLFGRIEKGEIFVSRDGGVTWRKGSKIHLLAYRLQNAGGRKNKPIERIENMSKNHAREIRSLVWASRVKAIKCQRRALKILESRKENDIANVKTIFDIFIGKPTDDIKYSIFKEKTKKLIKSQIKVLSKFRFSKEMIYQGGFKESQPSRIFETQYVAGAESSEHTPITITVFAGSLVETNNRLGYSKGKFESFISTALIHESYHILTKKSPDICYPRLYEDKLDISAIAKLTSPLLRKLRIKVSLANTDSITKAFDNGWGSEKIPDIIKDENLALREQKLKSLVNERLSLADENVWMNPDNTAYMITLLSYLYEDVSKFKSFINRYEVWIGNIKEPLPWSFSDVADDTRMVFKYADHA</sequence>
<dbReference type="CDD" id="cd20749">
    <property type="entry name" value="nigritoxin_M"/>
    <property type="match status" value="1"/>
</dbReference>